<proteinExistence type="predicted"/>
<name>A0A7L4YPZ5_9ACTN</name>
<dbReference type="AlphaFoldDB" id="A0A7L4YPZ5"/>
<keyword evidence="2" id="KW-1185">Reference proteome</keyword>
<organism evidence="1 2">
    <name type="scientific">Epidermidibacterium keratini</name>
    <dbReference type="NCBI Taxonomy" id="1891644"/>
    <lineage>
        <taxon>Bacteria</taxon>
        <taxon>Bacillati</taxon>
        <taxon>Actinomycetota</taxon>
        <taxon>Actinomycetes</taxon>
        <taxon>Sporichthyales</taxon>
        <taxon>Sporichthyaceae</taxon>
        <taxon>Epidermidibacterium</taxon>
    </lineage>
</organism>
<evidence type="ECO:0000313" key="1">
    <source>
        <dbReference type="EMBL" id="QHC01236.1"/>
    </source>
</evidence>
<dbReference type="Proteomes" id="UP000463857">
    <property type="component" value="Chromosome"/>
</dbReference>
<accession>A0A7L4YPZ5</accession>
<protein>
    <submittedName>
        <fullName evidence="1">TIGR03086 family protein</fullName>
    </submittedName>
</protein>
<evidence type="ECO:0000313" key="2">
    <source>
        <dbReference type="Proteomes" id="UP000463857"/>
    </source>
</evidence>
<reference evidence="1 2" key="1">
    <citation type="journal article" date="2018" name="Int. J. Syst. Evol. Microbiol.">
        <title>Epidermidibacterium keratini gen. nov., sp. nov., a member of the family Sporichthyaceae, isolated from keratin epidermis.</title>
        <authorList>
            <person name="Lee D.G."/>
            <person name="Trujillo M.E."/>
            <person name="Kang S."/>
            <person name="Nam J.J."/>
            <person name="Kim Y.J."/>
        </authorList>
    </citation>
    <scope>NUCLEOTIDE SEQUENCE [LARGE SCALE GENOMIC DNA]</scope>
    <source>
        <strain evidence="1 2">EPI-7</strain>
    </source>
</reference>
<dbReference type="InterPro" id="IPR034660">
    <property type="entry name" value="DinB/YfiT-like"/>
</dbReference>
<dbReference type="OrthoDB" id="5185819at2"/>
<dbReference type="RefSeq" id="WP_159546373.1">
    <property type="nucleotide sequence ID" value="NZ_CP047156.1"/>
</dbReference>
<gene>
    <name evidence="1" type="ORF">EK0264_13675</name>
</gene>
<dbReference type="InParanoid" id="A0A7L4YPZ5"/>
<sequence length="185" mass="20470">MSTPSRRHADWARGFAQQIDNVTDWSAPSPVEQWAAVDVVEHLLAWPVGLLRDWAGIELTDDADATPAERWRRRSAELQSVLDGEAGRRTVEVGPFAGTSVAELIDRLYSADVFMHTWDLARAAGHDPQLDPAYATQLLEGMRQMEQVLRDSGQYGAPYPTTSADPVEQLMAFIGRDPPWSAATP</sequence>
<dbReference type="SUPFAM" id="SSF109854">
    <property type="entry name" value="DinB/YfiT-like putative metalloenzymes"/>
    <property type="match status" value="1"/>
</dbReference>
<dbReference type="KEGG" id="eke:EK0264_13675"/>
<dbReference type="EMBL" id="CP047156">
    <property type="protein sequence ID" value="QHC01236.1"/>
    <property type="molecule type" value="Genomic_DNA"/>
</dbReference>